<dbReference type="PANTHER" id="PTHR31891">
    <property type="entry name" value="FORMAMIDASE C869.04-RELATED"/>
    <property type="match status" value="1"/>
</dbReference>
<organism evidence="1 2">
    <name type="scientific">Heyndrickxia oleronia</name>
    <dbReference type="NCBI Taxonomy" id="38875"/>
    <lineage>
        <taxon>Bacteria</taxon>
        <taxon>Bacillati</taxon>
        <taxon>Bacillota</taxon>
        <taxon>Bacilli</taxon>
        <taxon>Bacillales</taxon>
        <taxon>Bacillaceae</taxon>
        <taxon>Heyndrickxia</taxon>
    </lineage>
</organism>
<dbReference type="EMBL" id="MTLA01000349">
    <property type="protein sequence ID" value="OOP66218.1"/>
    <property type="molecule type" value="Genomic_DNA"/>
</dbReference>
<keyword evidence="2" id="KW-1185">Reference proteome</keyword>
<dbReference type="PANTHER" id="PTHR31891:SF1">
    <property type="entry name" value="FORMAMIDASE C869.04-RELATED"/>
    <property type="match status" value="1"/>
</dbReference>
<name>A0A8E2LCI3_9BACI</name>
<reference evidence="1 2" key="1">
    <citation type="submission" date="2017-01" db="EMBL/GenBank/DDBJ databases">
        <title>Draft genome sequence of Bacillus oleronius.</title>
        <authorList>
            <person name="Allam M."/>
        </authorList>
    </citation>
    <scope>NUCLEOTIDE SEQUENCE [LARGE SCALE GENOMIC DNA]</scope>
    <source>
        <strain evidence="1 2">DSM 9356</strain>
    </source>
</reference>
<evidence type="ECO:0000313" key="1">
    <source>
        <dbReference type="EMBL" id="OOP66218.1"/>
    </source>
</evidence>
<sequence length="294" mass="31879">MRIFNKENVITSFSAKHKPSYSVNMGEIFQVETNDCYGGAITSPDQLRTEINIDYINPATGPIYINDLQKGETLCIDILDIQLDEYGVMVLYPGMGPLGDLVKQADTRIFHVSSGKVEFNEEIALPVKPMIGVIGVAPLEGEVFSESPGDHGGNMDTKQITTGNKLYLPVFHDGGLLALGDLHASMGDGELNGSGIEIGGKVTMSLSKSNLSIPMPIVETTDSFMFISSAKTFEEASNKGMEAVVHLFKKKLALSFNDSYRLLSAVCDLQISQIVNPLITVRVVVPKGIISNLF</sequence>
<proteinExistence type="predicted"/>
<gene>
    <name evidence="1" type="ORF">BWZ43_22140</name>
</gene>
<dbReference type="GO" id="GO:0016811">
    <property type="term" value="F:hydrolase activity, acting on carbon-nitrogen (but not peptide) bonds, in linear amides"/>
    <property type="evidence" value="ECO:0007669"/>
    <property type="project" value="InterPro"/>
</dbReference>
<dbReference type="Gene3D" id="2.40.10.120">
    <property type="match status" value="1"/>
</dbReference>
<dbReference type="RefSeq" id="WP_071976575.1">
    <property type="nucleotide sequence ID" value="NZ_CP065424.1"/>
</dbReference>
<dbReference type="AlphaFoldDB" id="A0A8E2LCI3"/>
<dbReference type="SUPFAM" id="SSF141130">
    <property type="entry name" value="Acetamidase/Formamidase-like"/>
    <property type="match status" value="1"/>
</dbReference>
<accession>A0A8E2LCI3</accession>
<protein>
    <submittedName>
        <fullName evidence="1">Acetamidase</fullName>
    </submittedName>
</protein>
<evidence type="ECO:0000313" key="2">
    <source>
        <dbReference type="Proteomes" id="UP000189761"/>
    </source>
</evidence>
<dbReference type="InterPro" id="IPR004304">
    <property type="entry name" value="FmdA_AmdA"/>
</dbReference>
<dbReference type="Proteomes" id="UP000189761">
    <property type="component" value="Unassembled WGS sequence"/>
</dbReference>
<comment type="caution">
    <text evidence="1">The sequence shown here is derived from an EMBL/GenBank/DDBJ whole genome shotgun (WGS) entry which is preliminary data.</text>
</comment>
<dbReference type="Gene3D" id="3.10.28.20">
    <property type="entry name" value="Acetamidase/Formamidase-like domains"/>
    <property type="match status" value="1"/>
</dbReference>
<dbReference type="Pfam" id="PF03069">
    <property type="entry name" value="FmdA_AmdA"/>
    <property type="match status" value="2"/>
</dbReference>
<dbReference type="Gene3D" id="2.60.120.580">
    <property type="entry name" value="Acetamidase/Formamidase-like domains"/>
    <property type="match status" value="1"/>
</dbReference>